<sequence>MTSKTAARRVTLVWVLLLALTFGSFLVGIEQGAGFASVGAVIIVGIALFKVRLIGLHFMDVRVAPRALRALFEGYVLVVFVVLVALDIVVKP</sequence>
<dbReference type="STRING" id="47839.BN973_04717"/>
<dbReference type="GO" id="GO:0005886">
    <property type="term" value="C:plasma membrane"/>
    <property type="evidence" value="ECO:0007669"/>
    <property type="project" value="UniProtKB-SubCell"/>
</dbReference>
<evidence type="ECO:0000313" key="8">
    <source>
        <dbReference type="EMBL" id="ORW99862.1"/>
    </source>
</evidence>
<comment type="subcellular location">
    <subcellularLocation>
        <location evidence="1">Cell membrane</location>
        <topology evidence="1">Multi-pass membrane protein</topology>
    </subcellularLocation>
</comment>
<dbReference type="RefSeq" id="WP_036471045.1">
    <property type="nucleotide sequence ID" value="NZ_HG964446.1"/>
</dbReference>
<feature type="transmembrane region" description="Helical" evidence="6">
    <location>
        <begin position="70"/>
        <end position="90"/>
    </location>
</feature>
<evidence type="ECO:0000313" key="9">
    <source>
        <dbReference type="Proteomes" id="UP000193710"/>
    </source>
</evidence>
<dbReference type="HOGENOM" id="CLU_175439_0_2_11"/>
<evidence type="ECO:0000256" key="3">
    <source>
        <dbReference type="ARBA" id="ARBA00022692"/>
    </source>
</evidence>
<keyword evidence="2" id="KW-1003">Cell membrane</keyword>
<dbReference type="AlphaFoldDB" id="A0A024K3D8"/>
<feature type="transmembrane region" description="Helical" evidence="6">
    <location>
        <begin position="35"/>
        <end position="58"/>
    </location>
</feature>
<name>A0A024K3D8_9MYCO</name>
<gene>
    <name evidence="8" type="ORF">AWC29_26225</name>
    <name evidence="7" type="ORF">BN973_04717</name>
</gene>
<dbReference type="OrthoDB" id="8595054at2"/>
<dbReference type="EMBL" id="LQPY01000037">
    <property type="protein sequence ID" value="ORW99862.1"/>
    <property type="molecule type" value="Genomic_DNA"/>
</dbReference>
<feature type="transmembrane region" description="Helical" evidence="6">
    <location>
        <begin position="12"/>
        <end position="29"/>
    </location>
</feature>
<reference evidence="8 9" key="3">
    <citation type="submission" date="2016-01" db="EMBL/GenBank/DDBJ databases">
        <title>The new phylogeny of the genus Mycobacterium.</title>
        <authorList>
            <person name="Tarcisio F."/>
            <person name="Conor M."/>
            <person name="Antonella G."/>
            <person name="Elisabetta G."/>
            <person name="Giulia F.S."/>
            <person name="Sara T."/>
            <person name="Anna F."/>
            <person name="Clotilde B."/>
            <person name="Roberto B."/>
            <person name="Veronica D.S."/>
            <person name="Fabio R."/>
            <person name="Monica P."/>
            <person name="Olivier J."/>
            <person name="Enrico T."/>
            <person name="Nicola S."/>
        </authorList>
    </citation>
    <scope>NUCLEOTIDE SEQUENCE [LARGE SCALE GENOMIC DNA]</scope>
    <source>
        <strain evidence="8 9">DSM 44626</strain>
    </source>
</reference>
<evidence type="ECO:0000256" key="6">
    <source>
        <dbReference type="SAM" id="Phobius"/>
    </source>
</evidence>
<dbReference type="EMBL" id="HG964446">
    <property type="protein sequence ID" value="CDO90324.1"/>
    <property type="molecule type" value="Genomic_DNA"/>
</dbReference>
<evidence type="ECO:0000256" key="1">
    <source>
        <dbReference type="ARBA" id="ARBA00004651"/>
    </source>
</evidence>
<keyword evidence="4 6" id="KW-1133">Transmembrane helix</keyword>
<evidence type="ECO:0000256" key="4">
    <source>
        <dbReference type="ARBA" id="ARBA00022989"/>
    </source>
</evidence>
<evidence type="ECO:0000256" key="2">
    <source>
        <dbReference type="ARBA" id="ARBA00022475"/>
    </source>
</evidence>
<keyword evidence="5 6" id="KW-0472">Membrane</keyword>
<keyword evidence="9" id="KW-1185">Reference proteome</keyword>
<dbReference type="Pfam" id="PF03626">
    <property type="entry name" value="COX4_pro"/>
    <property type="match status" value="1"/>
</dbReference>
<accession>A0A024K3D8</accession>
<evidence type="ECO:0000313" key="7">
    <source>
        <dbReference type="EMBL" id="CDO90324.1"/>
    </source>
</evidence>
<proteinExistence type="predicted"/>
<keyword evidence="3 6" id="KW-0812">Transmembrane</keyword>
<evidence type="ECO:0000256" key="5">
    <source>
        <dbReference type="ARBA" id="ARBA00023136"/>
    </source>
</evidence>
<dbReference type="InterPro" id="IPR005171">
    <property type="entry name" value="Cyt_c_oxidase_su4_prok"/>
</dbReference>
<dbReference type="Proteomes" id="UP000193710">
    <property type="component" value="Unassembled WGS sequence"/>
</dbReference>
<reference evidence="7" key="1">
    <citation type="journal article" date="2014" name="Genome Announc.">
        <title>Draft Genome Sequence of Mycobacterium triplex DSM 44626.</title>
        <authorList>
            <person name="Sassi M."/>
            <person name="Croce O."/>
            <person name="Robert C."/>
            <person name="Raoult D."/>
            <person name="Drancourt M."/>
        </authorList>
    </citation>
    <scope>NUCLEOTIDE SEQUENCE [LARGE SCALE GENOMIC DNA]</scope>
    <source>
        <strain evidence="7">DSM 44626</strain>
    </source>
</reference>
<organism evidence="7">
    <name type="scientific">Mycobacterium triplex</name>
    <dbReference type="NCBI Taxonomy" id="47839"/>
    <lineage>
        <taxon>Bacteria</taxon>
        <taxon>Bacillati</taxon>
        <taxon>Actinomycetota</taxon>
        <taxon>Actinomycetes</taxon>
        <taxon>Mycobacteriales</taxon>
        <taxon>Mycobacteriaceae</taxon>
        <taxon>Mycobacterium</taxon>
        <taxon>Mycobacterium simiae complex</taxon>
    </lineage>
</organism>
<reference evidence="7" key="2">
    <citation type="submission" date="2014-04" db="EMBL/GenBank/DDBJ databases">
        <authorList>
            <person name="Xu Y.W."/>
            <person name="Yang Q."/>
        </authorList>
    </citation>
    <scope>NUCLEOTIDE SEQUENCE</scope>
    <source>
        <strain evidence="7">DSM 44626</strain>
    </source>
</reference>
<dbReference type="eggNOG" id="ENOG50328A5">
    <property type="taxonomic scope" value="Bacteria"/>
</dbReference>
<protein>
    <recommendedName>
        <fullName evidence="10">Cytochrome c oxidase subunit IV</fullName>
    </recommendedName>
</protein>
<evidence type="ECO:0008006" key="10">
    <source>
        <dbReference type="Google" id="ProtNLM"/>
    </source>
</evidence>
<dbReference type="Proteomes" id="UP000028880">
    <property type="component" value="Unassembled WGS sequence"/>
</dbReference>